<proteinExistence type="predicted"/>
<dbReference type="EMBL" id="KZ852044">
    <property type="protein sequence ID" value="RDH34063.1"/>
    <property type="molecule type" value="Genomic_DNA"/>
</dbReference>
<evidence type="ECO:0000256" key="1">
    <source>
        <dbReference type="SAM" id="MobiDB-lite"/>
    </source>
</evidence>
<reference evidence="2 3" key="1">
    <citation type="submission" date="2018-07" db="EMBL/GenBank/DDBJ databases">
        <title>The genomes of Aspergillus section Nigri reveals drivers in fungal speciation.</title>
        <authorList>
            <consortium name="DOE Joint Genome Institute"/>
            <person name="Vesth T.C."/>
            <person name="Nybo J."/>
            <person name="Theobald S."/>
            <person name="Brandl J."/>
            <person name="Frisvad J.C."/>
            <person name="Nielsen K.F."/>
            <person name="Lyhne E.K."/>
            <person name="Kogle M.E."/>
            <person name="Kuo A."/>
            <person name="Riley R."/>
            <person name="Clum A."/>
            <person name="Nolan M."/>
            <person name="Lipzen A."/>
            <person name="Salamov A."/>
            <person name="Henrissat B."/>
            <person name="Wiebenga A."/>
            <person name="De vries R.P."/>
            <person name="Grigoriev I.V."/>
            <person name="Mortensen U.H."/>
            <person name="Andersen M.R."/>
            <person name="Baker S.E."/>
        </authorList>
    </citation>
    <scope>NUCLEOTIDE SEQUENCE [LARGE SCALE GENOMIC DNA]</scope>
    <source>
        <strain evidence="2 3">CBS 139.54b</strain>
    </source>
</reference>
<evidence type="ECO:0000313" key="3">
    <source>
        <dbReference type="Proteomes" id="UP000253729"/>
    </source>
</evidence>
<dbReference type="RefSeq" id="XP_026627085.1">
    <property type="nucleotide sequence ID" value="XM_026765941.1"/>
</dbReference>
<gene>
    <name evidence="2" type="ORF">BDQ94DRAFT_141984</name>
</gene>
<feature type="region of interest" description="Disordered" evidence="1">
    <location>
        <begin position="1"/>
        <end position="40"/>
    </location>
</feature>
<evidence type="ECO:0000313" key="2">
    <source>
        <dbReference type="EMBL" id="RDH34063.1"/>
    </source>
</evidence>
<protein>
    <submittedName>
        <fullName evidence="2">Uncharacterized protein</fullName>
    </submittedName>
</protein>
<organism evidence="2 3">
    <name type="scientific">Aspergillus welwitschiae</name>
    <dbReference type="NCBI Taxonomy" id="1341132"/>
    <lineage>
        <taxon>Eukaryota</taxon>
        <taxon>Fungi</taxon>
        <taxon>Dikarya</taxon>
        <taxon>Ascomycota</taxon>
        <taxon>Pezizomycotina</taxon>
        <taxon>Eurotiomycetes</taxon>
        <taxon>Eurotiomycetidae</taxon>
        <taxon>Eurotiales</taxon>
        <taxon>Aspergillaceae</taxon>
        <taxon>Aspergillus</taxon>
        <taxon>Aspergillus subgen. Circumdati</taxon>
    </lineage>
</organism>
<sequence length="85" mass="9838">MGKRKKMEVNDQGGRSRKFEEKQGSRRAGSGNSEERSSSQTRILQCVIHNACAFYAEGSWLTSLERFRYQIDEEEGLTMRKSKEM</sequence>
<name>A0A3F3Q4F0_9EURO</name>
<dbReference type="Proteomes" id="UP000253729">
    <property type="component" value="Unassembled WGS sequence"/>
</dbReference>
<keyword evidence="3" id="KW-1185">Reference proteome</keyword>
<dbReference type="GeneID" id="38134297"/>
<dbReference type="AlphaFoldDB" id="A0A3F3Q4F0"/>
<accession>A0A3F3Q4F0</accession>